<organism evidence="1 2">
    <name type="scientific">Rubellicoccus peritrichatus</name>
    <dbReference type="NCBI Taxonomy" id="3080537"/>
    <lineage>
        <taxon>Bacteria</taxon>
        <taxon>Pseudomonadati</taxon>
        <taxon>Verrucomicrobiota</taxon>
        <taxon>Opitutia</taxon>
        <taxon>Puniceicoccales</taxon>
        <taxon>Cerasicoccaceae</taxon>
        <taxon>Rubellicoccus</taxon>
    </lineage>
</organism>
<evidence type="ECO:0000313" key="2">
    <source>
        <dbReference type="Proteomes" id="UP001304300"/>
    </source>
</evidence>
<protein>
    <recommendedName>
        <fullName evidence="3">PEP-CTERM protein-sorting domain-containing protein</fullName>
    </recommendedName>
</protein>
<dbReference type="AlphaFoldDB" id="A0AAQ3L8E2"/>
<evidence type="ECO:0008006" key="3">
    <source>
        <dbReference type="Google" id="ProtNLM"/>
    </source>
</evidence>
<dbReference type="KEGG" id="puo:RZN69_14435"/>
<dbReference type="Proteomes" id="UP001304300">
    <property type="component" value="Chromosome"/>
</dbReference>
<sequence length="219" mass="22888">MITIRSKSSKATAATLTSLVAASSAQGIIQYFDTSNEFSAGLGSNGITPWDIDGNPDGLADARWNVVGSYMGLIGGSAYGYGGPFAALVTFDSLLNLPVNETITAYQPFEASGASALIVSGEFNNLADFTSGVSGYMGFRLPKEDMEGNIKLGWAEVTFYNDSNPSGIGVTVHRWAFQDDGSNIQVGAIPEPATIATGLGALAMGAAGLRRWRKAKKAK</sequence>
<proteinExistence type="predicted"/>
<keyword evidence="2" id="KW-1185">Reference proteome</keyword>
<dbReference type="EMBL" id="CP136920">
    <property type="protein sequence ID" value="WOO39819.1"/>
    <property type="molecule type" value="Genomic_DNA"/>
</dbReference>
<accession>A0AAQ3L8E2</accession>
<reference evidence="1 2" key="1">
    <citation type="submission" date="2023-10" db="EMBL/GenBank/DDBJ databases">
        <title>Rubellicoccus peritrichatus gen. nov., sp. nov., isolated from an algae of coral reef tank.</title>
        <authorList>
            <person name="Luo J."/>
        </authorList>
    </citation>
    <scope>NUCLEOTIDE SEQUENCE [LARGE SCALE GENOMIC DNA]</scope>
    <source>
        <strain evidence="1 2">CR14</strain>
    </source>
</reference>
<gene>
    <name evidence="1" type="ORF">RZN69_14435</name>
</gene>
<name>A0AAQ3L8E2_9BACT</name>
<evidence type="ECO:0000313" key="1">
    <source>
        <dbReference type="EMBL" id="WOO39819.1"/>
    </source>
</evidence>
<dbReference type="RefSeq" id="WP_317831841.1">
    <property type="nucleotide sequence ID" value="NZ_CP136920.1"/>
</dbReference>